<feature type="transmembrane region" description="Helical" evidence="1">
    <location>
        <begin position="370"/>
        <end position="390"/>
    </location>
</feature>
<dbReference type="SUPFAM" id="SSF52833">
    <property type="entry name" value="Thioredoxin-like"/>
    <property type="match status" value="1"/>
</dbReference>
<dbReference type="InterPro" id="IPR036249">
    <property type="entry name" value="Thioredoxin-like_sf"/>
</dbReference>
<dbReference type="PANTHER" id="PTHR31902">
    <property type="entry name" value="ACTIN PATCHES DISTAL PROTEIN 1"/>
    <property type="match status" value="1"/>
</dbReference>
<dbReference type="FunFam" id="3.40.30.10:FF:000213">
    <property type="entry name" value="APD1p protein"/>
    <property type="match status" value="1"/>
</dbReference>
<organism evidence="2 3">
    <name type="scientific">Centaurea solstitialis</name>
    <name type="common">yellow star-thistle</name>
    <dbReference type="NCBI Taxonomy" id="347529"/>
    <lineage>
        <taxon>Eukaryota</taxon>
        <taxon>Viridiplantae</taxon>
        <taxon>Streptophyta</taxon>
        <taxon>Embryophyta</taxon>
        <taxon>Tracheophyta</taxon>
        <taxon>Spermatophyta</taxon>
        <taxon>Magnoliopsida</taxon>
        <taxon>eudicotyledons</taxon>
        <taxon>Gunneridae</taxon>
        <taxon>Pentapetalae</taxon>
        <taxon>asterids</taxon>
        <taxon>campanulids</taxon>
        <taxon>Asterales</taxon>
        <taxon>Asteraceae</taxon>
        <taxon>Carduoideae</taxon>
        <taxon>Cardueae</taxon>
        <taxon>Centaureinae</taxon>
        <taxon>Centaurea</taxon>
    </lineage>
</organism>
<comment type="caution">
    <text evidence="2">The sequence shown here is derived from an EMBL/GenBank/DDBJ whole genome shotgun (WGS) entry which is preliminary data.</text>
</comment>
<proteinExistence type="predicted"/>
<dbReference type="Proteomes" id="UP001172457">
    <property type="component" value="Chromosome 1"/>
</dbReference>
<gene>
    <name evidence="2" type="ORF">OSB04_000175</name>
</gene>
<dbReference type="Gene3D" id="3.40.30.10">
    <property type="entry name" value="Glutaredoxin"/>
    <property type="match status" value="1"/>
</dbReference>
<evidence type="ECO:0000313" key="3">
    <source>
        <dbReference type="Proteomes" id="UP001172457"/>
    </source>
</evidence>
<protein>
    <recommendedName>
        <fullName evidence="4">Sucrase/ferredoxin-like family protein</fullName>
    </recommendedName>
</protein>
<dbReference type="Pfam" id="PF06999">
    <property type="entry name" value="Suc_Fer-like"/>
    <property type="match status" value="1"/>
</dbReference>
<keyword evidence="1" id="KW-0472">Membrane</keyword>
<dbReference type="PANTHER" id="PTHR31902:SF10">
    <property type="entry name" value="SUCRASE_FERREDOXIN-LIKE FAMILY PROTEIN"/>
    <property type="match status" value="1"/>
</dbReference>
<dbReference type="AlphaFoldDB" id="A0AA38TNQ1"/>
<keyword evidence="1" id="KW-0812">Transmembrane</keyword>
<keyword evidence="1" id="KW-1133">Transmembrane helix</keyword>
<evidence type="ECO:0000313" key="2">
    <source>
        <dbReference type="EMBL" id="KAJ9564209.1"/>
    </source>
</evidence>
<dbReference type="CDD" id="cd03062">
    <property type="entry name" value="TRX_Fd_Sucrase"/>
    <property type="match status" value="1"/>
</dbReference>
<keyword evidence="3" id="KW-1185">Reference proteome</keyword>
<feature type="non-terminal residue" evidence="2">
    <location>
        <position position="1"/>
    </location>
</feature>
<dbReference type="InterPro" id="IPR009737">
    <property type="entry name" value="Aim32/Apd1-like"/>
</dbReference>
<evidence type="ECO:0008006" key="4">
    <source>
        <dbReference type="Google" id="ProtNLM"/>
    </source>
</evidence>
<evidence type="ECO:0000256" key="1">
    <source>
        <dbReference type="SAM" id="Phobius"/>
    </source>
</evidence>
<accession>A0AA38TNQ1</accession>
<name>A0AA38TNQ1_9ASTR</name>
<sequence>MRTKPSLLSRHSFFPSPISLYTSHRFPSAAVMSAVPETATAAAETPVVEVDDNVKFGFNRTEMYTEKLAGTAIAYDRHVILCYKTHETWPARVESSDFPKLLAGALKARKNDIPVKTLLTICEGREGTELADGDVLLFPEMVKYRGLKEADIRSFVDEVVVNVKPWSSGVQETMTGSHVFVCAHNNRDRRCGVCGPILIKKFKEEAELRGLKNVSVNACSHVGGHKYAGNLIIYSVQDGKVCGHWYGYVTPDDVPALLDQHIGKGEIIERIWRGQMGAPALKNAQRTVDQKLLNRNDSEISVNEYQTYGTKDEKEKEKENDGGCCQGANGFSCCRDEKPETETKTETEKEVNKPAGKLDFLTRKWEQSEVFTAAALVGAVVTVAVAYSYYR</sequence>
<reference evidence="2" key="1">
    <citation type="submission" date="2023-03" db="EMBL/GenBank/DDBJ databases">
        <title>Chromosome-scale reference genome and RAD-based genetic map of yellow starthistle (Centaurea solstitialis) reveal putative structural variation and QTLs associated with invader traits.</title>
        <authorList>
            <person name="Reatini B."/>
            <person name="Cang F.A."/>
            <person name="Jiang Q."/>
            <person name="Mckibben M.T.W."/>
            <person name="Barker M.S."/>
            <person name="Rieseberg L.H."/>
            <person name="Dlugosch K.M."/>
        </authorList>
    </citation>
    <scope>NUCLEOTIDE SEQUENCE</scope>
    <source>
        <strain evidence="2">CAN-66</strain>
        <tissue evidence="2">Leaf</tissue>
    </source>
</reference>
<dbReference type="EMBL" id="JARYMX010000001">
    <property type="protein sequence ID" value="KAJ9564209.1"/>
    <property type="molecule type" value="Genomic_DNA"/>
</dbReference>